<evidence type="ECO:0000256" key="1">
    <source>
        <dbReference type="SAM" id="Phobius"/>
    </source>
</evidence>
<keyword evidence="1" id="KW-0812">Transmembrane</keyword>
<dbReference type="OrthoDB" id="8019944at2"/>
<protein>
    <submittedName>
        <fullName evidence="2">Uncharacterized protein</fullName>
    </submittedName>
</protein>
<dbReference type="AlphaFoldDB" id="A0A5M6IC91"/>
<comment type="caution">
    <text evidence="2">The sequence shown here is derived from an EMBL/GenBank/DDBJ whole genome shotgun (WGS) entry which is preliminary data.</text>
</comment>
<feature type="transmembrane region" description="Helical" evidence="1">
    <location>
        <begin position="44"/>
        <end position="64"/>
    </location>
</feature>
<keyword evidence="1" id="KW-0472">Membrane</keyword>
<accession>A0A5M6IC91</accession>
<dbReference type="Proteomes" id="UP000324065">
    <property type="component" value="Unassembled WGS sequence"/>
</dbReference>
<keyword evidence="3" id="KW-1185">Reference proteome</keyword>
<evidence type="ECO:0000313" key="2">
    <source>
        <dbReference type="EMBL" id="KAA5605742.1"/>
    </source>
</evidence>
<feature type="transmembrane region" description="Helical" evidence="1">
    <location>
        <begin position="21"/>
        <end position="38"/>
    </location>
</feature>
<organism evidence="2 3">
    <name type="scientific">Roseospira marina</name>
    <dbReference type="NCBI Taxonomy" id="140057"/>
    <lineage>
        <taxon>Bacteria</taxon>
        <taxon>Pseudomonadati</taxon>
        <taxon>Pseudomonadota</taxon>
        <taxon>Alphaproteobacteria</taxon>
        <taxon>Rhodospirillales</taxon>
        <taxon>Rhodospirillaceae</taxon>
        <taxon>Roseospira</taxon>
    </lineage>
</organism>
<dbReference type="RefSeq" id="WP_150062072.1">
    <property type="nucleotide sequence ID" value="NZ_JACHII010000004.1"/>
</dbReference>
<proteinExistence type="predicted"/>
<gene>
    <name evidence="2" type="ORF">F1188_08955</name>
</gene>
<sequence>MPATPKGPYGRGNSAMNTASLLRLGLFGAFALLVASTMPPTLMLATFQSLVWIGAIVSALVAAFRGEALQAPHLTRWDEAAVLMAASLLMGAFVDHKAVMQNAEALRG</sequence>
<evidence type="ECO:0000313" key="3">
    <source>
        <dbReference type="Proteomes" id="UP000324065"/>
    </source>
</evidence>
<name>A0A5M6IC91_9PROT</name>
<reference evidence="2 3" key="1">
    <citation type="submission" date="2019-09" db="EMBL/GenBank/DDBJ databases">
        <title>Genome sequence of Roseospira marina, one of the more divergent members of the non-sulfur purple photosynthetic bacterial family, the Rhodospirillaceae.</title>
        <authorList>
            <person name="Meyer T."/>
            <person name="Kyndt J."/>
        </authorList>
    </citation>
    <scope>NUCLEOTIDE SEQUENCE [LARGE SCALE GENOMIC DNA]</scope>
    <source>
        <strain evidence="2 3">DSM 15113</strain>
    </source>
</reference>
<dbReference type="EMBL" id="VWPJ01000007">
    <property type="protein sequence ID" value="KAA5605742.1"/>
    <property type="molecule type" value="Genomic_DNA"/>
</dbReference>
<keyword evidence="1" id="KW-1133">Transmembrane helix</keyword>